<organism evidence="1">
    <name type="scientific">Tanacetum cinerariifolium</name>
    <name type="common">Dalmatian daisy</name>
    <name type="synonym">Chrysanthemum cinerariifolium</name>
    <dbReference type="NCBI Taxonomy" id="118510"/>
    <lineage>
        <taxon>Eukaryota</taxon>
        <taxon>Viridiplantae</taxon>
        <taxon>Streptophyta</taxon>
        <taxon>Embryophyta</taxon>
        <taxon>Tracheophyta</taxon>
        <taxon>Spermatophyta</taxon>
        <taxon>Magnoliopsida</taxon>
        <taxon>eudicotyledons</taxon>
        <taxon>Gunneridae</taxon>
        <taxon>Pentapetalae</taxon>
        <taxon>asterids</taxon>
        <taxon>campanulids</taxon>
        <taxon>Asterales</taxon>
        <taxon>Asteraceae</taxon>
        <taxon>Asteroideae</taxon>
        <taxon>Anthemideae</taxon>
        <taxon>Anthemidinae</taxon>
        <taxon>Tanacetum</taxon>
    </lineage>
</organism>
<accession>A0A699HAK2</accession>
<dbReference type="PANTHER" id="PTHR32278:SF111">
    <property type="entry name" value="F-BOX PROTEIN PP2-B12-RELATED"/>
    <property type="match status" value="1"/>
</dbReference>
<keyword evidence="1" id="KW-0418">Kinase</keyword>
<reference evidence="1" key="1">
    <citation type="journal article" date="2019" name="Sci. Rep.">
        <title>Draft genome of Tanacetum cinerariifolium, the natural source of mosquito coil.</title>
        <authorList>
            <person name="Yamashiro T."/>
            <person name="Shiraishi A."/>
            <person name="Satake H."/>
            <person name="Nakayama K."/>
        </authorList>
    </citation>
    <scope>NUCLEOTIDE SEQUENCE</scope>
</reference>
<comment type="caution">
    <text evidence="1">The sequence shown here is derived from an EMBL/GenBank/DDBJ whole genome shotgun (WGS) entry which is preliminary data.</text>
</comment>
<name>A0A699HAK2_TANCI</name>
<dbReference type="PANTHER" id="PTHR32278">
    <property type="entry name" value="F-BOX DOMAIN-CONTAINING PROTEIN"/>
    <property type="match status" value="1"/>
</dbReference>
<gene>
    <name evidence="1" type="ORF">Tci_301148</name>
</gene>
<dbReference type="GO" id="GO:0016301">
    <property type="term" value="F:kinase activity"/>
    <property type="evidence" value="ECO:0007669"/>
    <property type="project" value="UniProtKB-KW"/>
</dbReference>
<dbReference type="EMBL" id="BKCJ010099881">
    <property type="protein sequence ID" value="GEX29173.1"/>
    <property type="molecule type" value="Genomic_DNA"/>
</dbReference>
<sequence>MYVSLIYKLEGETETSIVYLANKTKDKRPFTAKLYQFTSNGRTFDLDIVFEDHKDDLEVEGFLFQPLEKVEYEQVLEDENLSYNNLQWTIMKEEKKHTNLLKRFKKEHKLLDNGQETYAVDKDGKKSLMLSARCVLKCYEGLSFQCSSESRFGEVAITSYRIEIEKKIESDILSAETTYAIYLICKLPQHQSICRSAKEEGWLDTSKSKSVSNPTFYGNYSYVSYVMESQLR</sequence>
<keyword evidence="1" id="KW-0808">Transferase</keyword>
<evidence type="ECO:0000313" key="1">
    <source>
        <dbReference type="EMBL" id="GEX29173.1"/>
    </source>
</evidence>
<protein>
    <submittedName>
        <fullName evidence="1">Protein kinase-like domain, phloem protein 2-like protein</fullName>
    </submittedName>
</protein>
<dbReference type="AlphaFoldDB" id="A0A699HAK2"/>
<proteinExistence type="predicted"/>